<dbReference type="InterPro" id="IPR016047">
    <property type="entry name" value="M23ase_b-sheet_dom"/>
</dbReference>
<reference evidence="5 6" key="1">
    <citation type="submission" date="2018-09" db="EMBL/GenBank/DDBJ databases">
        <title>YIM 75507 draft genome.</title>
        <authorList>
            <person name="Tang S."/>
            <person name="Feng Y."/>
        </authorList>
    </citation>
    <scope>NUCLEOTIDE SEQUENCE [LARGE SCALE GENOMIC DNA]</scope>
    <source>
        <strain evidence="5 6">YIM 75507</strain>
    </source>
</reference>
<evidence type="ECO:0000259" key="4">
    <source>
        <dbReference type="Pfam" id="PF01551"/>
    </source>
</evidence>
<dbReference type="PANTHER" id="PTHR21666">
    <property type="entry name" value="PEPTIDASE-RELATED"/>
    <property type="match status" value="1"/>
</dbReference>
<dbReference type="AlphaFoldDB" id="A0A3A4A122"/>
<evidence type="ECO:0000313" key="5">
    <source>
        <dbReference type="EMBL" id="RJL21754.1"/>
    </source>
</evidence>
<name>A0A3A4A122_9ACTN</name>
<keyword evidence="1 3" id="KW-0732">Signal</keyword>
<evidence type="ECO:0000313" key="6">
    <source>
        <dbReference type="Proteomes" id="UP000265768"/>
    </source>
</evidence>
<dbReference type="EMBL" id="QZEY01000024">
    <property type="protein sequence ID" value="RJL21754.1"/>
    <property type="molecule type" value="Genomic_DNA"/>
</dbReference>
<evidence type="ECO:0000256" key="2">
    <source>
        <dbReference type="SAM" id="MobiDB-lite"/>
    </source>
</evidence>
<organism evidence="5 6">
    <name type="scientific">Bailinhaonella thermotolerans</name>
    <dbReference type="NCBI Taxonomy" id="1070861"/>
    <lineage>
        <taxon>Bacteria</taxon>
        <taxon>Bacillati</taxon>
        <taxon>Actinomycetota</taxon>
        <taxon>Actinomycetes</taxon>
        <taxon>Streptosporangiales</taxon>
        <taxon>Streptosporangiaceae</taxon>
        <taxon>Bailinhaonella</taxon>
    </lineage>
</organism>
<dbReference type="PANTHER" id="PTHR21666:SF289">
    <property type="entry name" value="L-ALA--D-GLU ENDOPEPTIDASE"/>
    <property type="match status" value="1"/>
</dbReference>
<keyword evidence="6" id="KW-1185">Reference proteome</keyword>
<dbReference type="GO" id="GO:0004222">
    <property type="term" value="F:metalloendopeptidase activity"/>
    <property type="evidence" value="ECO:0007669"/>
    <property type="project" value="TreeGrafter"/>
</dbReference>
<dbReference type="InterPro" id="IPR011055">
    <property type="entry name" value="Dup_hybrid_motif"/>
</dbReference>
<feature type="domain" description="M23ase beta-sheet core" evidence="4">
    <location>
        <begin position="88"/>
        <end position="180"/>
    </location>
</feature>
<feature type="region of interest" description="Disordered" evidence="2">
    <location>
        <begin position="199"/>
        <end position="244"/>
    </location>
</feature>
<dbReference type="InterPro" id="IPR050570">
    <property type="entry name" value="Cell_wall_metabolism_enzyme"/>
</dbReference>
<dbReference type="Proteomes" id="UP000265768">
    <property type="component" value="Unassembled WGS sequence"/>
</dbReference>
<feature type="chain" id="PRO_5017178027" evidence="3">
    <location>
        <begin position="28"/>
        <end position="244"/>
    </location>
</feature>
<feature type="compositionally biased region" description="Pro residues" evidence="2">
    <location>
        <begin position="29"/>
        <end position="41"/>
    </location>
</feature>
<dbReference type="Gene3D" id="2.70.70.10">
    <property type="entry name" value="Glucose Permease (Domain IIA)"/>
    <property type="match status" value="1"/>
</dbReference>
<evidence type="ECO:0000256" key="1">
    <source>
        <dbReference type="ARBA" id="ARBA00022729"/>
    </source>
</evidence>
<dbReference type="OrthoDB" id="5245088at2"/>
<dbReference type="RefSeq" id="WP_119931287.1">
    <property type="nucleotide sequence ID" value="NZ_QZEY01000024.1"/>
</dbReference>
<dbReference type="Pfam" id="PF01551">
    <property type="entry name" value="Peptidase_M23"/>
    <property type="match status" value="1"/>
</dbReference>
<dbReference type="SUPFAM" id="SSF51261">
    <property type="entry name" value="Duplicated hybrid motif"/>
    <property type="match status" value="1"/>
</dbReference>
<sequence length="244" mass="24829">MPPRFLPHLAALAAAALALVLPSAAVAAPPRPSPGAAPRPEAPGASIRAPDRTPDGLGRGAVRWRWPLDGPPRVGRPFAPPPLPWLPGHRGVDLPAAPGTRVLAPGPGRVAYAGPLAGRGIVVLLHPGGLRTTYLPLTPSVSPGDEVRAGQELGLLAPGTHCPGPCLHWGLLHGPTYLNPLLLLGLGQVRLLPLHLADPTPTSTRPPPGLDPVVPHATRAGHPTAAGPRRPTAPGPPGLTTSGP</sequence>
<comment type="caution">
    <text evidence="5">The sequence shown here is derived from an EMBL/GenBank/DDBJ whole genome shotgun (WGS) entry which is preliminary data.</text>
</comment>
<feature type="region of interest" description="Disordered" evidence="2">
    <location>
        <begin position="27"/>
        <end position="61"/>
    </location>
</feature>
<protein>
    <submittedName>
        <fullName evidence="5">M23 family metallopeptidase</fullName>
    </submittedName>
</protein>
<gene>
    <name evidence="5" type="ORF">D5H75_37115</name>
</gene>
<feature type="signal peptide" evidence="3">
    <location>
        <begin position="1"/>
        <end position="27"/>
    </location>
</feature>
<proteinExistence type="predicted"/>
<accession>A0A3A4A122</accession>
<dbReference type="CDD" id="cd12797">
    <property type="entry name" value="M23_peptidase"/>
    <property type="match status" value="1"/>
</dbReference>
<evidence type="ECO:0000256" key="3">
    <source>
        <dbReference type="SAM" id="SignalP"/>
    </source>
</evidence>